<name>A0A7Y6E050_9CELL</name>
<keyword evidence="3 6" id="KW-0812">Transmembrane</keyword>
<feature type="transmembrane region" description="Helical" evidence="6">
    <location>
        <begin position="610"/>
        <end position="635"/>
    </location>
</feature>
<evidence type="ECO:0000256" key="3">
    <source>
        <dbReference type="ARBA" id="ARBA00022692"/>
    </source>
</evidence>
<dbReference type="GO" id="GO:0005886">
    <property type="term" value="C:plasma membrane"/>
    <property type="evidence" value="ECO:0007669"/>
    <property type="project" value="UniProtKB-SubCell"/>
</dbReference>
<comment type="caution">
    <text evidence="7">The sequence shown here is derived from an EMBL/GenBank/DDBJ whole genome shotgun (WGS) entry which is preliminary data.</text>
</comment>
<organism evidence="7 8">
    <name type="scientific">Cellulomonas humilata</name>
    <dbReference type="NCBI Taxonomy" id="144055"/>
    <lineage>
        <taxon>Bacteria</taxon>
        <taxon>Bacillati</taxon>
        <taxon>Actinomycetota</taxon>
        <taxon>Actinomycetes</taxon>
        <taxon>Micrococcales</taxon>
        <taxon>Cellulomonadaceae</taxon>
        <taxon>Cellulomonas</taxon>
    </lineage>
</organism>
<feature type="transmembrane region" description="Helical" evidence="6">
    <location>
        <begin position="192"/>
        <end position="210"/>
    </location>
</feature>
<dbReference type="RefSeq" id="WP_175349611.1">
    <property type="nucleotide sequence ID" value="NZ_JABMCI010000071.1"/>
</dbReference>
<feature type="transmembrane region" description="Helical" evidence="6">
    <location>
        <begin position="526"/>
        <end position="551"/>
    </location>
</feature>
<evidence type="ECO:0000256" key="2">
    <source>
        <dbReference type="ARBA" id="ARBA00022475"/>
    </source>
</evidence>
<evidence type="ECO:0000256" key="6">
    <source>
        <dbReference type="SAM" id="Phobius"/>
    </source>
</evidence>
<keyword evidence="4 6" id="KW-1133">Transmembrane helix</keyword>
<feature type="transmembrane region" description="Helical" evidence="6">
    <location>
        <begin position="738"/>
        <end position="758"/>
    </location>
</feature>
<dbReference type="PANTHER" id="PTHR39087">
    <property type="entry name" value="UPF0104 MEMBRANE PROTEIN MJ1595"/>
    <property type="match status" value="1"/>
</dbReference>
<dbReference type="AlphaFoldDB" id="A0A7Y6E050"/>
<dbReference type="EMBL" id="JABMCI010000071">
    <property type="protein sequence ID" value="NUU19704.1"/>
    <property type="molecule type" value="Genomic_DNA"/>
</dbReference>
<feature type="transmembrane region" description="Helical" evidence="6">
    <location>
        <begin position="168"/>
        <end position="186"/>
    </location>
</feature>
<dbReference type="InterPro" id="IPR022791">
    <property type="entry name" value="L-PG_synthase/AglD"/>
</dbReference>
<dbReference type="Proteomes" id="UP000565724">
    <property type="component" value="Unassembled WGS sequence"/>
</dbReference>
<feature type="transmembrane region" description="Helical" evidence="6">
    <location>
        <begin position="704"/>
        <end position="726"/>
    </location>
</feature>
<accession>A0A7Y6E050</accession>
<evidence type="ECO:0000313" key="7">
    <source>
        <dbReference type="EMBL" id="NUU19704.1"/>
    </source>
</evidence>
<evidence type="ECO:0000256" key="5">
    <source>
        <dbReference type="ARBA" id="ARBA00023136"/>
    </source>
</evidence>
<proteinExistence type="predicted"/>
<sequence length="811" mass="83263">MAVTADQARDSGLVRVWSSAADAPRLRRPTDVLLLVTSLLALGLLALAAPGPTGADHALDAALARLEPLFGWLWSIVYAVLTLWAVGVVLLAAASRGRRLLLVDQLIASAVAFGAALGAGALAGTDPSLIVDGLVSSGPPVVYVATRVAIVTAVVVTASPHLARPWRYASRLVVGLGAVAAIGLHATNLIGASAAIAVGIAAAAVAHLVMGSPQGRLTDAQVQVALADLGVLATRVTAAPARVAAENVLVARTEQGTDLLVKVYGRDAWDSQVVGSLWTALTRRGERAHVWGTRRSRVEHEALYTMLAAQVGVPTLDVVAVGLADQGDALLVTSTPHAHLGLLESGALGDDTLGDVWRAVVALNAAGIAHRRIESSSVVVRTDGSVALADFDAAAHASDEGDLRTDQARLLVVTALAVGIDRALSAAVGVVGPEGLAAVLPYVQPAALGSRTRAELRGASWTLDELRAAAVTAAGVEDPPLERLRRVTPRSIGRLLLVGLLVYVLVTLLAGVDLASVASALASADWAWLVAALALSPTIQMALAGATMGAATARLRYVPVLMLQYAIQFISLVLPATAARLALEVRVFQKFGIPAATALSFGLIDSVSGFVVQVALIVLILVSGLPGFTSALPAASSTAGSDPTSPSLVVLLVALVVIGVGVTLLVPRLRHRLTALIPRARAALADQGRAARSALGVLRRPGKVAAMLGGNLGAQLLQAGVLALCLQSFGQTVSFSQLILVNTAVSLFAGLMPVPGGMGVAEVGFTVGLQAVGVPSEIAVSTAITFRLVTFYLPPVWGAAAMRWLRRNEYA</sequence>
<feature type="transmembrane region" description="Helical" evidence="6">
    <location>
        <begin position="563"/>
        <end position="583"/>
    </location>
</feature>
<gene>
    <name evidence="7" type="ORF">HP550_20880</name>
</gene>
<evidence type="ECO:0000256" key="4">
    <source>
        <dbReference type="ARBA" id="ARBA00022989"/>
    </source>
</evidence>
<feature type="transmembrane region" description="Helical" evidence="6">
    <location>
        <begin position="106"/>
        <end position="125"/>
    </location>
</feature>
<keyword evidence="2" id="KW-1003">Cell membrane</keyword>
<dbReference type="InterPro" id="IPR011009">
    <property type="entry name" value="Kinase-like_dom_sf"/>
</dbReference>
<feature type="transmembrane region" description="Helical" evidence="6">
    <location>
        <begin position="69"/>
        <end position="94"/>
    </location>
</feature>
<feature type="transmembrane region" description="Helical" evidence="6">
    <location>
        <begin position="32"/>
        <end position="49"/>
    </location>
</feature>
<feature type="transmembrane region" description="Helical" evidence="6">
    <location>
        <begin position="647"/>
        <end position="666"/>
    </location>
</feature>
<dbReference type="Pfam" id="PF03706">
    <property type="entry name" value="LPG_synthase_TM"/>
    <property type="match status" value="1"/>
</dbReference>
<evidence type="ECO:0000313" key="8">
    <source>
        <dbReference type="Proteomes" id="UP000565724"/>
    </source>
</evidence>
<dbReference type="NCBIfam" id="TIGR00374">
    <property type="entry name" value="flippase-like domain"/>
    <property type="match status" value="1"/>
</dbReference>
<keyword evidence="5 6" id="KW-0472">Membrane</keyword>
<comment type="subcellular location">
    <subcellularLocation>
        <location evidence="1">Cell membrane</location>
        <topology evidence="1">Multi-pass membrane protein</topology>
    </subcellularLocation>
</comment>
<evidence type="ECO:0000256" key="1">
    <source>
        <dbReference type="ARBA" id="ARBA00004651"/>
    </source>
</evidence>
<feature type="transmembrane region" description="Helical" evidence="6">
    <location>
        <begin position="495"/>
        <end position="520"/>
    </location>
</feature>
<reference evidence="7 8" key="1">
    <citation type="submission" date="2020-05" db="EMBL/GenBank/DDBJ databases">
        <title>Genome Sequencing of Type Strains.</title>
        <authorList>
            <person name="Lemaire J.F."/>
            <person name="Inderbitzin P."/>
            <person name="Gregorio O.A."/>
            <person name="Collins S.B."/>
            <person name="Wespe N."/>
            <person name="Knight-Connoni V."/>
        </authorList>
    </citation>
    <scope>NUCLEOTIDE SEQUENCE [LARGE SCALE GENOMIC DNA]</scope>
    <source>
        <strain evidence="7 8">ATCC 25174</strain>
    </source>
</reference>
<feature type="transmembrane region" description="Helical" evidence="6">
    <location>
        <begin position="137"/>
        <end position="156"/>
    </location>
</feature>
<keyword evidence="8" id="KW-1185">Reference proteome</keyword>
<dbReference type="PANTHER" id="PTHR39087:SF2">
    <property type="entry name" value="UPF0104 MEMBRANE PROTEIN MJ1595"/>
    <property type="match status" value="1"/>
</dbReference>
<protein>
    <submittedName>
        <fullName evidence="7">Flippase-like domain-containing protein</fullName>
    </submittedName>
</protein>
<feature type="transmembrane region" description="Helical" evidence="6">
    <location>
        <begin position="778"/>
        <end position="800"/>
    </location>
</feature>
<dbReference type="SUPFAM" id="SSF56112">
    <property type="entry name" value="Protein kinase-like (PK-like)"/>
    <property type="match status" value="1"/>
</dbReference>